<dbReference type="CAZy" id="GT2">
    <property type="family name" value="Glycosyltransferase Family 2"/>
</dbReference>
<dbReference type="FunCoup" id="D4H3R5">
    <property type="interactions" value="136"/>
</dbReference>
<dbReference type="eggNOG" id="COG1216">
    <property type="taxonomic scope" value="Bacteria"/>
</dbReference>
<dbReference type="InterPro" id="IPR001173">
    <property type="entry name" value="Glyco_trans_2-like"/>
</dbReference>
<protein>
    <submittedName>
        <fullName evidence="2">Glycosyl transferase family 2</fullName>
    </submittedName>
</protein>
<keyword evidence="2" id="KW-0808">Transferase</keyword>
<dbReference type="STRING" id="522772.Dacet_2405"/>
<reference evidence="2 3" key="1">
    <citation type="journal article" date="2010" name="Stand. Genomic Sci.">
        <title>Complete genome sequence of Denitrovibrio acetiphilus type strain (N2460).</title>
        <authorList>
            <person name="Kiss H."/>
            <person name="Lang E."/>
            <person name="Lapidus A."/>
            <person name="Copeland A."/>
            <person name="Nolan M."/>
            <person name="Glavina Del Rio T."/>
            <person name="Chen F."/>
            <person name="Lucas S."/>
            <person name="Tice H."/>
            <person name="Cheng J.F."/>
            <person name="Han C."/>
            <person name="Goodwin L."/>
            <person name="Pitluck S."/>
            <person name="Liolios K."/>
            <person name="Pati A."/>
            <person name="Ivanova N."/>
            <person name="Mavromatis K."/>
            <person name="Chen A."/>
            <person name="Palaniappan K."/>
            <person name="Land M."/>
            <person name="Hauser L."/>
            <person name="Chang Y.J."/>
            <person name="Jeffries C.D."/>
            <person name="Detter J.C."/>
            <person name="Brettin T."/>
            <person name="Spring S."/>
            <person name="Rohde M."/>
            <person name="Goker M."/>
            <person name="Woyke T."/>
            <person name="Bristow J."/>
            <person name="Eisen J.A."/>
            <person name="Markowitz V."/>
            <person name="Hugenholtz P."/>
            <person name="Kyrpides N.C."/>
            <person name="Klenk H.P."/>
        </authorList>
    </citation>
    <scope>NUCLEOTIDE SEQUENCE [LARGE SCALE GENOMIC DNA]</scope>
    <source>
        <strain evidence="3">DSM 12809 / NBRC 114555 / N2460</strain>
    </source>
</reference>
<dbReference type="Proteomes" id="UP000002012">
    <property type="component" value="Chromosome"/>
</dbReference>
<dbReference type="PaxDb" id="522772-Dacet_2405"/>
<dbReference type="GO" id="GO:0016758">
    <property type="term" value="F:hexosyltransferase activity"/>
    <property type="evidence" value="ECO:0007669"/>
    <property type="project" value="UniProtKB-ARBA"/>
</dbReference>
<dbReference type="InterPro" id="IPR029044">
    <property type="entry name" value="Nucleotide-diphossugar_trans"/>
</dbReference>
<dbReference type="OrthoDB" id="5291101at2"/>
<dbReference type="CDD" id="cd00761">
    <property type="entry name" value="Glyco_tranf_GTA_type"/>
    <property type="match status" value="1"/>
</dbReference>
<dbReference type="Gene3D" id="3.90.550.10">
    <property type="entry name" value="Spore Coat Polysaccharide Biosynthesis Protein SpsA, Chain A"/>
    <property type="match status" value="1"/>
</dbReference>
<evidence type="ECO:0000259" key="1">
    <source>
        <dbReference type="Pfam" id="PF00535"/>
    </source>
</evidence>
<dbReference type="HOGENOM" id="CLU_025996_0_0_0"/>
<name>D4H3R5_DENA2</name>
<evidence type="ECO:0000313" key="2">
    <source>
        <dbReference type="EMBL" id="ADD69167.1"/>
    </source>
</evidence>
<accession>D4H3R5</accession>
<dbReference type="PANTHER" id="PTHR22916">
    <property type="entry name" value="GLYCOSYLTRANSFERASE"/>
    <property type="match status" value="1"/>
</dbReference>
<evidence type="ECO:0000313" key="3">
    <source>
        <dbReference type="Proteomes" id="UP000002012"/>
    </source>
</evidence>
<dbReference type="AlphaFoldDB" id="D4H3R5"/>
<gene>
    <name evidence="2" type="ordered locus">Dacet_2405</name>
</gene>
<dbReference type="InParanoid" id="D4H3R5"/>
<feature type="domain" description="Glycosyltransferase 2-like" evidence="1">
    <location>
        <begin position="4"/>
        <end position="127"/>
    </location>
</feature>
<dbReference type="PANTHER" id="PTHR22916:SF3">
    <property type="entry name" value="UDP-GLCNAC:BETAGAL BETA-1,3-N-ACETYLGLUCOSAMINYLTRANSFERASE-LIKE PROTEIN 1"/>
    <property type="match status" value="1"/>
</dbReference>
<dbReference type="Pfam" id="PF00535">
    <property type="entry name" value="Glycos_transf_2"/>
    <property type="match status" value="1"/>
</dbReference>
<dbReference type="KEGG" id="dap:Dacet_2405"/>
<sequence>MTFSVIIPVFNRTQTLKTAIESVLAQSFRDFEIIVVDDGSDKSVSSALRPYMPMIRYIRIEKNMGVSYARNIGIREAKGLYTAFLDSDDIWLPDKLSAQHEALTATKLKVCHTNEFWFRKDRFINQGAKHKRHGGMIFDKVLDFCRISPSSVVIHRDVFKTCGVFDSNMRTCEDYDLWLRICSKFEVCYLPEKHIIKRAVTNDQLSDSIKNIEYIRLVSLARFVKCKNIKPTLKVPAIKEISRKALITAGGINNF</sequence>
<dbReference type="RefSeq" id="WP_013011668.1">
    <property type="nucleotide sequence ID" value="NC_013943.1"/>
</dbReference>
<dbReference type="SUPFAM" id="SSF53448">
    <property type="entry name" value="Nucleotide-diphospho-sugar transferases"/>
    <property type="match status" value="1"/>
</dbReference>
<organism evidence="2 3">
    <name type="scientific">Denitrovibrio acetiphilus (strain DSM 12809 / NBRC 114555 / N2460)</name>
    <dbReference type="NCBI Taxonomy" id="522772"/>
    <lineage>
        <taxon>Bacteria</taxon>
        <taxon>Pseudomonadati</taxon>
        <taxon>Deferribacterota</taxon>
        <taxon>Deferribacteres</taxon>
        <taxon>Deferribacterales</taxon>
        <taxon>Geovibrionaceae</taxon>
        <taxon>Denitrovibrio</taxon>
    </lineage>
</organism>
<dbReference type="EMBL" id="CP001968">
    <property type="protein sequence ID" value="ADD69167.1"/>
    <property type="molecule type" value="Genomic_DNA"/>
</dbReference>
<proteinExistence type="predicted"/>
<keyword evidence="3" id="KW-1185">Reference proteome</keyword>